<dbReference type="AlphaFoldDB" id="A0A7X0H7S6"/>
<keyword evidence="3" id="KW-1003">Cell membrane</keyword>
<evidence type="ECO:0000256" key="7">
    <source>
        <dbReference type="RuleBase" id="RU003879"/>
    </source>
</evidence>
<dbReference type="InterPro" id="IPR003400">
    <property type="entry name" value="ExbD"/>
</dbReference>
<gene>
    <name evidence="9" type="ORF">HNQ40_002433</name>
</gene>
<dbReference type="GO" id="GO:0022857">
    <property type="term" value="F:transmembrane transporter activity"/>
    <property type="evidence" value="ECO:0007669"/>
    <property type="project" value="InterPro"/>
</dbReference>
<evidence type="ECO:0000256" key="6">
    <source>
        <dbReference type="ARBA" id="ARBA00023136"/>
    </source>
</evidence>
<evidence type="ECO:0000256" key="8">
    <source>
        <dbReference type="SAM" id="Phobius"/>
    </source>
</evidence>
<evidence type="ECO:0000256" key="5">
    <source>
        <dbReference type="ARBA" id="ARBA00022989"/>
    </source>
</evidence>
<evidence type="ECO:0000256" key="3">
    <source>
        <dbReference type="ARBA" id="ARBA00022475"/>
    </source>
</evidence>
<protein>
    <submittedName>
        <fullName evidence="9">Biopolymer transport protein ExbD</fullName>
    </submittedName>
</protein>
<evidence type="ECO:0000256" key="2">
    <source>
        <dbReference type="ARBA" id="ARBA00005811"/>
    </source>
</evidence>
<organism evidence="9 10">
    <name type="scientific">Algisphaera agarilytica</name>
    <dbReference type="NCBI Taxonomy" id="1385975"/>
    <lineage>
        <taxon>Bacteria</taxon>
        <taxon>Pseudomonadati</taxon>
        <taxon>Planctomycetota</taxon>
        <taxon>Phycisphaerae</taxon>
        <taxon>Phycisphaerales</taxon>
        <taxon>Phycisphaeraceae</taxon>
        <taxon>Algisphaera</taxon>
    </lineage>
</organism>
<comment type="subcellular location">
    <subcellularLocation>
        <location evidence="1">Cell membrane</location>
        <topology evidence="1">Single-pass membrane protein</topology>
    </subcellularLocation>
    <subcellularLocation>
        <location evidence="7">Cell membrane</location>
        <topology evidence="7">Single-pass type II membrane protein</topology>
    </subcellularLocation>
</comment>
<dbReference type="EMBL" id="JACHGY010000001">
    <property type="protein sequence ID" value="MBB6430627.1"/>
    <property type="molecule type" value="Genomic_DNA"/>
</dbReference>
<dbReference type="Pfam" id="PF02472">
    <property type="entry name" value="ExbD"/>
    <property type="match status" value="1"/>
</dbReference>
<keyword evidence="6 8" id="KW-0472">Membrane</keyword>
<keyword evidence="4 7" id="KW-0812">Transmembrane</keyword>
<accession>A0A7X0H7S6</accession>
<reference evidence="9 10" key="1">
    <citation type="submission" date="2020-08" db="EMBL/GenBank/DDBJ databases">
        <title>Genomic Encyclopedia of Type Strains, Phase IV (KMG-IV): sequencing the most valuable type-strain genomes for metagenomic binning, comparative biology and taxonomic classification.</title>
        <authorList>
            <person name="Goeker M."/>
        </authorList>
    </citation>
    <scope>NUCLEOTIDE SEQUENCE [LARGE SCALE GENOMIC DNA]</scope>
    <source>
        <strain evidence="9 10">DSM 103725</strain>
    </source>
</reference>
<dbReference type="GO" id="GO:0005886">
    <property type="term" value="C:plasma membrane"/>
    <property type="evidence" value="ECO:0007669"/>
    <property type="project" value="UniProtKB-SubCell"/>
</dbReference>
<evidence type="ECO:0000313" key="9">
    <source>
        <dbReference type="EMBL" id="MBB6430627.1"/>
    </source>
</evidence>
<sequence>MPTLRRHDYSPRLEMMPLLDVVFLLLCFFIYSFVVMIRADALSVGLASVTGGGQPSGQAIQVLTIDADGGFNFAGQPMDDSALDTLLRDLAADPAAPTLYVSLAQDSTADRGPIVWDLLQRVEQAGLENFAIVGPPDAE</sequence>
<proteinExistence type="inferred from homology"/>
<evidence type="ECO:0000313" key="10">
    <source>
        <dbReference type="Proteomes" id="UP000541810"/>
    </source>
</evidence>
<keyword evidence="5 8" id="KW-1133">Transmembrane helix</keyword>
<dbReference type="Proteomes" id="UP000541810">
    <property type="component" value="Unassembled WGS sequence"/>
</dbReference>
<evidence type="ECO:0000256" key="4">
    <source>
        <dbReference type="ARBA" id="ARBA00022692"/>
    </source>
</evidence>
<comment type="similarity">
    <text evidence="2 7">Belongs to the ExbD/TolR family.</text>
</comment>
<keyword evidence="7" id="KW-0813">Transport</keyword>
<dbReference type="PANTHER" id="PTHR30558:SF3">
    <property type="entry name" value="BIOPOLYMER TRANSPORT PROTEIN EXBD-RELATED"/>
    <property type="match status" value="1"/>
</dbReference>
<dbReference type="RefSeq" id="WP_184678129.1">
    <property type="nucleotide sequence ID" value="NZ_JACHGY010000001.1"/>
</dbReference>
<dbReference type="PANTHER" id="PTHR30558">
    <property type="entry name" value="EXBD MEMBRANE COMPONENT OF PMF-DRIVEN MACROMOLECULE IMPORT SYSTEM"/>
    <property type="match status" value="1"/>
</dbReference>
<evidence type="ECO:0000256" key="1">
    <source>
        <dbReference type="ARBA" id="ARBA00004162"/>
    </source>
</evidence>
<feature type="transmembrane region" description="Helical" evidence="8">
    <location>
        <begin position="21"/>
        <end position="39"/>
    </location>
</feature>
<dbReference type="GO" id="GO:0015031">
    <property type="term" value="P:protein transport"/>
    <property type="evidence" value="ECO:0007669"/>
    <property type="project" value="UniProtKB-KW"/>
</dbReference>
<name>A0A7X0H7S6_9BACT</name>
<keyword evidence="7" id="KW-0653">Protein transport</keyword>
<keyword evidence="10" id="KW-1185">Reference proteome</keyword>
<comment type="caution">
    <text evidence="9">The sequence shown here is derived from an EMBL/GenBank/DDBJ whole genome shotgun (WGS) entry which is preliminary data.</text>
</comment>